<accession>A0ABX5KHV3</accession>
<organism evidence="1 2">
    <name type="scientific">Paraburkholderia unamae</name>
    <dbReference type="NCBI Taxonomy" id="219649"/>
    <lineage>
        <taxon>Bacteria</taxon>
        <taxon>Pseudomonadati</taxon>
        <taxon>Pseudomonadota</taxon>
        <taxon>Betaproteobacteria</taxon>
        <taxon>Burkholderiales</taxon>
        <taxon>Burkholderiaceae</taxon>
        <taxon>Paraburkholderia</taxon>
    </lineage>
</organism>
<sequence>MNSTIQAIQPQTPPLNGEMWKGALKIACAIEELTEQGYVVIGTEHSSSAIPTVQIQTCTRCAELIARGDATYYYEAGTGPSRMRKGQFHVRDVRVIWQETGH</sequence>
<comment type="caution">
    <text evidence="1">The sequence shown here is derived from an EMBL/GenBank/DDBJ whole genome shotgun (WGS) entry which is preliminary data.</text>
</comment>
<dbReference type="RefSeq" id="WP_116612559.1">
    <property type="nucleotide sequence ID" value="NZ_QEOB01000012.1"/>
</dbReference>
<dbReference type="EMBL" id="QEOB01000012">
    <property type="protein sequence ID" value="PVX80026.1"/>
    <property type="molecule type" value="Genomic_DNA"/>
</dbReference>
<name>A0ABX5KHV3_9BURK</name>
<evidence type="ECO:0000313" key="1">
    <source>
        <dbReference type="EMBL" id="PVX80026.1"/>
    </source>
</evidence>
<reference evidence="1 2" key="1">
    <citation type="submission" date="2018-05" db="EMBL/GenBank/DDBJ databases">
        <title>Genomic Encyclopedia of Type Strains, Phase IV (KMG-V): Genome sequencing to study the core and pangenomes of soil and plant-associated prokaryotes.</title>
        <authorList>
            <person name="Whitman W."/>
        </authorList>
    </citation>
    <scope>NUCLEOTIDE SEQUENCE [LARGE SCALE GENOMIC DNA]</scope>
    <source>
        <strain evidence="1 2">SCZa-39</strain>
    </source>
</reference>
<keyword evidence="2" id="KW-1185">Reference proteome</keyword>
<proteinExistence type="predicted"/>
<protein>
    <submittedName>
        <fullName evidence="1">Uncharacterized protein</fullName>
    </submittedName>
</protein>
<gene>
    <name evidence="1" type="ORF">C7402_112213</name>
</gene>
<evidence type="ECO:0000313" key="2">
    <source>
        <dbReference type="Proteomes" id="UP000245712"/>
    </source>
</evidence>
<dbReference type="Proteomes" id="UP000245712">
    <property type="component" value="Unassembled WGS sequence"/>
</dbReference>